<keyword evidence="3" id="KW-1185">Reference proteome</keyword>
<dbReference type="EMBL" id="CAUYUJ010015127">
    <property type="protein sequence ID" value="CAK0850226.1"/>
    <property type="molecule type" value="Genomic_DNA"/>
</dbReference>
<reference evidence="2" key="1">
    <citation type="submission" date="2023-10" db="EMBL/GenBank/DDBJ databases">
        <authorList>
            <person name="Chen Y."/>
            <person name="Shah S."/>
            <person name="Dougan E. K."/>
            <person name="Thang M."/>
            <person name="Chan C."/>
        </authorList>
    </citation>
    <scope>NUCLEOTIDE SEQUENCE [LARGE SCALE GENOMIC DNA]</scope>
</reference>
<sequence length="407" mass="43081">RVSAGPTVLADVRRLRVGRWPPETRSWGAQGHGATGAMVFLAEVRIIAIGTVTGIIAEGGAMAGIVDAAVSFSSRSASAKRRRNIEKVVEARNQSYRKFVAAEEDKKRGAERRKQGALLADALSNKLDEELQQSAITLQGQHAVASEGAGLPAGGAFSPPRLGGGPGPTSTPEAALDTAQKGQTMILKTLFPDMDSKTCAFNEGGEYLESAVKYTDNVRDTIAEFIAERFGAEVPWDKELRRKLLCRALLGIARPGVADFMPADNFHAPGASEVPLGAWLGILAMVVLDLGTDAVDDLFGGPNAAISPWLGPVIPWLSLVVRCVRRSLGKSRADVQQLALVTVPVQTPLGQWTGGAVDVGGAGGSNWNRASCGPQGFGSGFLCVRRCSSVWEWFLAELSLQQGSTSY</sequence>
<name>A0ABN9TVD1_9DINO</name>
<evidence type="ECO:0000256" key="1">
    <source>
        <dbReference type="SAM" id="MobiDB-lite"/>
    </source>
</evidence>
<dbReference type="Proteomes" id="UP001189429">
    <property type="component" value="Unassembled WGS sequence"/>
</dbReference>
<gene>
    <name evidence="2" type="ORF">PCOR1329_LOCUS42671</name>
</gene>
<feature type="non-terminal residue" evidence="2">
    <location>
        <position position="1"/>
    </location>
</feature>
<protein>
    <submittedName>
        <fullName evidence="2">Uncharacterized protein</fullName>
    </submittedName>
</protein>
<evidence type="ECO:0000313" key="3">
    <source>
        <dbReference type="Proteomes" id="UP001189429"/>
    </source>
</evidence>
<proteinExistence type="predicted"/>
<feature type="region of interest" description="Disordered" evidence="1">
    <location>
        <begin position="149"/>
        <end position="174"/>
    </location>
</feature>
<comment type="caution">
    <text evidence="2">The sequence shown here is derived from an EMBL/GenBank/DDBJ whole genome shotgun (WGS) entry which is preliminary data.</text>
</comment>
<evidence type="ECO:0000313" key="2">
    <source>
        <dbReference type="EMBL" id="CAK0850226.1"/>
    </source>
</evidence>
<organism evidence="2 3">
    <name type="scientific">Prorocentrum cordatum</name>
    <dbReference type="NCBI Taxonomy" id="2364126"/>
    <lineage>
        <taxon>Eukaryota</taxon>
        <taxon>Sar</taxon>
        <taxon>Alveolata</taxon>
        <taxon>Dinophyceae</taxon>
        <taxon>Prorocentrales</taxon>
        <taxon>Prorocentraceae</taxon>
        <taxon>Prorocentrum</taxon>
    </lineage>
</organism>
<accession>A0ABN9TVD1</accession>